<dbReference type="PRINTS" id="PR00080">
    <property type="entry name" value="SDRFAMILY"/>
</dbReference>
<dbReference type="PRINTS" id="PR00081">
    <property type="entry name" value="GDHRDH"/>
</dbReference>
<dbReference type="InterPro" id="IPR002347">
    <property type="entry name" value="SDR_fam"/>
</dbReference>
<dbReference type="SUPFAM" id="SSF51735">
    <property type="entry name" value="NAD(P)-binding Rossmann-fold domains"/>
    <property type="match status" value="1"/>
</dbReference>
<dbReference type="Pfam" id="PF13561">
    <property type="entry name" value="adh_short_C2"/>
    <property type="match status" value="1"/>
</dbReference>
<evidence type="ECO:0000313" key="4">
    <source>
        <dbReference type="Proteomes" id="UP000318878"/>
    </source>
</evidence>
<organism evidence="3 4">
    <name type="scientific">Blastopirellula retiformator</name>
    <dbReference type="NCBI Taxonomy" id="2527970"/>
    <lineage>
        <taxon>Bacteria</taxon>
        <taxon>Pseudomonadati</taxon>
        <taxon>Planctomycetota</taxon>
        <taxon>Planctomycetia</taxon>
        <taxon>Pirellulales</taxon>
        <taxon>Pirellulaceae</taxon>
        <taxon>Blastopirellula</taxon>
    </lineage>
</organism>
<name>A0A5C5UV97_9BACT</name>
<comment type="caution">
    <text evidence="3">The sequence shown here is derived from an EMBL/GenBank/DDBJ whole genome shotgun (WGS) entry which is preliminary data.</text>
</comment>
<gene>
    <name evidence="3" type="primary">fabG_6</name>
    <name evidence="3" type="ORF">Enr8_47450</name>
</gene>
<dbReference type="EC" id="1.1.1.100" evidence="3"/>
<keyword evidence="2 3" id="KW-0560">Oxidoreductase</keyword>
<comment type="similarity">
    <text evidence="1">Belongs to the short-chain dehydrogenases/reductases (SDR) family.</text>
</comment>
<evidence type="ECO:0000256" key="1">
    <source>
        <dbReference type="ARBA" id="ARBA00006484"/>
    </source>
</evidence>
<dbReference type="InterPro" id="IPR036291">
    <property type="entry name" value="NAD(P)-bd_dom_sf"/>
</dbReference>
<evidence type="ECO:0000256" key="2">
    <source>
        <dbReference type="ARBA" id="ARBA00023002"/>
    </source>
</evidence>
<protein>
    <submittedName>
        <fullName evidence="3">3-oxoacyl-[acyl-carrier-protein] reductase FabG</fullName>
        <ecNumber evidence="3">1.1.1.100</ecNumber>
    </submittedName>
</protein>
<dbReference type="PANTHER" id="PTHR43639:SF1">
    <property type="entry name" value="SHORT-CHAIN DEHYDROGENASE_REDUCTASE FAMILY PROTEIN"/>
    <property type="match status" value="1"/>
</dbReference>
<dbReference type="OrthoDB" id="9803333at2"/>
<accession>A0A5C5UV97</accession>
<dbReference type="AlphaFoldDB" id="A0A5C5UV97"/>
<dbReference type="Proteomes" id="UP000318878">
    <property type="component" value="Unassembled WGS sequence"/>
</dbReference>
<reference evidence="3 4" key="1">
    <citation type="submission" date="2019-02" db="EMBL/GenBank/DDBJ databases">
        <title>Deep-cultivation of Planctomycetes and their phenomic and genomic characterization uncovers novel biology.</title>
        <authorList>
            <person name="Wiegand S."/>
            <person name="Jogler M."/>
            <person name="Boedeker C."/>
            <person name="Pinto D."/>
            <person name="Vollmers J."/>
            <person name="Rivas-Marin E."/>
            <person name="Kohn T."/>
            <person name="Peeters S.H."/>
            <person name="Heuer A."/>
            <person name="Rast P."/>
            <person name="Oberbeckmann S."/>
            <person name="Bunk B."/>
            <person name="Jeske O."/>
            <person name="Meyerdierks A."/>
            <person name="Storesund J.E."/>
            <person name="Kallscheuer N."/>
            <person name="Luecker S."/>
            <person name="Lage O.M."/>
            <person name="Pohl T."/>
            <person name="Merkel B.J."/>
            <person name="Hornburger P."/>
            <person name="Mueller R.-W."/>
            <person name="Bruemmer F."/>
            <person name="Labrenz M."/>
            <person name="Spormann A.M."/>
            <person name="Op Den Camp H."/>
            <person name="Overmann J."/>
            <person name="Amann R."/>
            <person name="Jetten M.S.M."/>
            <person name="Mascher T."/>
            <person name="Medema M.H."/>
            <person name="Devos D.P."/>
            <person name="Kaster A.-K."/>
            <person name="Ovreas L."/>
            <person name="Rohde M."/>
            <person name="Galperin M.Y."/>
            <person name="Jogler C."/>
        </authorList>
    </citation>
    <scope>NUCLEOTIDE SEQUENCE [LARGE SCALE GENOMIC DNA]</scope>
    <source>
        <strain evidence="3 4">Enr8</strain>
    </source>
</reference>
<dbReference type="FunFam" id="3.40.50.720:FF:000084">
    <property type="entry name" value="Short-chain dehydrogenase reductase"/>
    <property type="match status" value="1"/>
</dbReference>
<dbReference type="EMBL" id="SJPF01000006">
    <property type="protein sequence ID" value="TWT30088.1"/>
    <property type="molecule type" value="Genomic_DNA"/>
</dbReference>
<keyword evidence="4" id="KW-1185">Reference proteome</keyword>
<dbReference type="GO" id="GO:0004316">
    <property type="term" value="F:3-oxoacyl-[acyl-carrier-protein] reductase (NADPH) activity"/>
    <property type="evidence" value="ECO:0007669"/>
    <property type="project" value="UniProtKB-EC"/>
</dbReference>
<sequence length="268" mass="28797">MTTKQEKLKSLFGNAAPVAVVTGSGADRVGKTVALTLAEQGYQIALHANGSIDEAEATAAELVDQGIESKAFAADLSDEAEIHALFESIHFYFGRIDVLVNTAAIWDSHPFEEVTAADFRQQFEVNAVGTFLCCQASGRRMIDQPHGGAIVNIGDWSVVRPYPDHAPYFASKGALPTLTRSLAVDLGTRNPSIRVNAILPGQVMQPEGTPQEQIDRDIERTLVKRQGKPDYVAHAALFLIENPFVTGVCLPVDGGRTIFANSDFGASS</sequence>
<dbReference type="RefSeq" id="WP_146436374.1">
    <property type="nucleotide sequence ID" value="NZ_SJPF01000006.1"/>
</dbReference>
<dbReference type="Gene3D" id="3.40.50.720">
    <property type="entry name" value="NAD(P)-binding Rossmann-like Domain"/>
    <property type="match status" value="1"/>
</dbReference>
<dbReference type="PANTHER" id="PTHR43639">
    <property type="entry name" value="OXIDOREDUCTASE, SHORT-CHAIN DEHYDROGENASE/REDUCTASE FAMILY (AFU_ORTHOLOGUE AFUA_5G02870)"/>
    <property type="match status" value="1"/>
</dbReference>
<dbReference type="CDD" id="cd05233">
    <property type="entry name" value="SDR_c"/>
    <property type="match status" value="1"/>
</dbReference>
<evidence type="ECO:0000313" key="3">
    <source>
        <dbReference type="EMBL" id="TWT30088.1"/>
    </source>
</evidence>
<proteinExistence type="inferred from homology"/>